<gene>
    <name evidence="6" type="ORF">HHL09_04270</name>
</gene>
<feature type="transmembrane region" description="Helical" evidence="4">
    <location>
        <begin position="378"/>
        <end position="398"/>
    </location>
</feature>
<dbReference type="RefSeq" id="WP_169453240.1">
    <property type="nucleotide sequence ID" value="NZ_CP051774.1"/>
</dbReference>
<reference evidence="6 7" key="1">
    <citation type="submission" date="2020-04" db="EMBL/GenBank/DDBJ databases">
        <title>Luteolibacter sp. G-1-1-1 isolated from soil.</title>
        <authorList>
            <person name="Dahal R.H."/>
        </authorList>
    </citation>
    <scope>NUCLEOTIDE SEQUENCE [LARGE SCALE GENOMIC DNA]</scope>
    <source>
        <strain evidence="6 7">G-1-1-1</strain>
    </source>
</reference>
<feature type="transmembrane region" description="Helical" evidence="4">
    <location>
        <begin position="95"/>
        <end position="128"/>
    </location>
</feature>
<keyword evidence="1 4" id="KW-0812">Transmembrane</keyword>
<evidence type="ECO:0000259" key="5">
    <source>
        <dbReference type="PROSITE" id="PS50850"/>
    </source>
</evidence>
<keyword evidence="2 4" id="KW-1133">Transmembrane helix</keyword>
<dbReference type="Pfam" id="PF07690">
    <property type="entry name" value="MFS_1"/>
    <property type="match status" value="1"/>
</dbReference>
<dbReference type="KEGG" id="luo:HHL09_04270"/>
<evidence type="ECO:0000256" key="3">
    <source>
        <dbReference type="ARBA" id="ARBA00023136"/>
    </source>
</evidence>
<protein>
    <submittedName>
        <fullName evidence="6">MFS transporter</fullName>
    </submittedName>
</protein>
<dbReference type="InterPro" id="IPR020846">
    <property type="entry name" value="MFS_dom"/>
</dbReference>
<dbReference type="AlphaFoldDB" id="A0A858RF17"/>
<feature type="transmembrane region" description="Helical" evidence="4">
    <location>
        <begin position="20"/>
        <end position="42"/>
    </location>
</feature>
<accession>A0A858RF17</accession>
<feature type="transmembrane region" description="Helical" evidence="4">
    <location>
        <begin position="54"/>
        <end position="75"/>
    </location>
</feature>
<dbReference type="GO" id="GO:0005886">
    <property type="term" value="C:plasma membrane"/>
    <property type="evidence" value="ECO:0007669"/>
    <property type="project" value="TreeGrafter"/>
</dbReference>
<evidence type="ECO:0000313" key="6">
    <source>
        <dbReference type="EMBL" id="QJE95019.1"/>
    </source>
</evidence>
<dbReference type="Proteomes" id="UP000501812">
    <property type="component" value="Chromosome"/>
</dbReference>
<dbReference type="InterPro" id="IPR011701">
    <property type="entry name" value="MFS"/>
</dbReference>
<feature type="transmembrane region" description="Helical" evidence="4">
    <location>
        <begin position="219"/>
        <end position="244"/>
    </location>
</feature>
<feature type="transmembrane region" description="Helical" evidence="4">
    <location>
        <begin position="350"/>
        <end position="372"/>
    </location>
</feature>
<feature type="transmembrane region" description="Helical" evidence="4">
    <location>
        <begin position="318"/>
        <end position="338"/>
    </location>
</feature>
<evidence type="ECO:0000256" key="2">
    <source>
        <dbReference type="ARBA" id="ARBA00022989"/>
    </source>
</evidence>
<dbReference type="CDD" id="cd17478">
    <property type="entry name" value="MFS_FsR"/>
    <property type="match status" value="1"/>
</dbReference>
<feature type="transmembrane region" description="Helical" evidence="4">
    <location>
        <begin position="294"/>
        <end position="312"/>
    </location>
</feature>
<dbReference type="SUPFAM" id="SSF103473">
    <property type="entry name" value="MFS general substrate transporter"/>
    <property type="match status" value="1"/>
</dbReference>
<feature type="transmembrane region" description="Helical" evidence="4">
    <location>
        <begin position="149"/>
        <end position="171"/>
    </location>
</feature>
<organism evidence="6 7">
    <name type="scientific">Luteolibacter luteus</name>
    <dbReference type="NCBI Taxonomy" id="2728835"/>
    <lineage>
        <taxon>Bacteria</taxon>
        <taxon>Pseudomonadati</taxon>
        <taxon>Verrucomicrobiota</taxon>
        <taxon>Verrucomicrobiia</taxon>
        <taxon>Verrucomicrobiales</taxon>
        <taxon>Verrucomicrobiaceae</taxon>
        <taxon>Luteolibacter</taxon>
    </lineage>
</organism>
<dbReference type="PROSITE" id="PS50850">
    <property type="entry name" value="MFS"/>
    <property type="match status" value="1"/>
</dbReference>
<dbReference type="GO" id="GO:0022857">
    <property type="term" value="F:transmembrane transporter activity"/>
    <property type="evidence" value="ECO:0007669"/>
    <property type="project" value="InterPro"/>
</dbReference>
<dbReference type="PANTHER" id="PTHR43129">
    <property type="entry name" value="FOSMIDOMYCIN RESISTANCE PROTEIN"/>
    <property type="match status" value="1"/>
</dbReference>
<sequence length="406" mass="43189">MQETIATDPETVPARSATDTVFALLFSISIAHMLNDTIQALLPSIYPILKSSYQLSFTQLGMITFTFQLTASLLQPVVGLITDKRPMPFSLPIGMTFTLIGLICLANSTSFATILMSAAAIGTGSAVFHPEASRIAYMAAGKRRGLAQSLFQVGGNAGSAIGPLLAALIIVPHGQRSILAFSAVALLGVVILTLVGRWQGRNFHRMRPKAARSNSGATFSKRTVTIALAVLVALTFSKYVYLASLTSYYTFYLIDRFHVSVQESQYYLFVLLAAVAVGTIVGGPVGDRIGRKRVIWASILGVAPFSLLLPHVGLGMTAFLTVIIGLVLASAFSAILVYAQELLPGKVGMIAGLFFGLAFGIAGIGSAVLGNVADHHGINFVFQICAYLPLIGILTIFLPDIETEKD</sequence>
<evidence type="ECO:0000256" key="1">
    <source>
        <dbReference type="ARBA" id="ARBA00022692"/>
    </source>
</evidence>
<dbReference type="EMBL" id="CP051774">
    <property type="protein sequence ID" value="QJE95019.1"/>
    <property type="molecule type" value="Genomic_DNA"/>
</dbReference>
<feature type="domain" description="Major facilitator superfamily (MFS) profile" evidence="5">
    <location>
        <begin position="24"/>
        <end position="404"/>
    </location>
</feature>
<evidence type="ECO:0000313" key="7">
    <source>
        <dbReference type="Proteomes" id="UP000501812"/>
    </source>
</evidence>
<dbReference type="InterPro" id="IPR036259">
    <property type="entry name" value="MFS_trans_sf"/>
</dbReference>
<feature type="transmembrane region" description="Helical" evidence="4">
    <location>
        <begin position="177"/>
        <end position="198"/>
    </location>
</feature>
<name>A0A858RF17_9BACT</name>
<proteinExistence type="predicted"/>
<keyword evidence="3 4" id="KW-0472">Membrane</keyword>
<dbReference type="Gene3D" id="1.20.1250.20">
    <property type="entry name" value="MFS general substrate transporter like domains"/>
    <property type="match status" value="2"/>
</dbReference>
<keyword evidence="7" id="KW-1185">Reference proteome</keyword>
<dbReference type="PANTHER" id="PTHR43129:SF1">
    <property type="entry name" value="FOSMIDOMYCIN RESISTANCE PROTEIN"/>
    <property type="match status" value="1"/>
</dbReference>
<evidence type="ECO:0000256" key="4">
    <source>
        <dbReference type="SAM" id="Phobius"/>
    </source>
</evidence>
<feature type="transmembrane region" description="Helical" evidence="4">
    <location>
        <begin position="264"/>
        <end position="282"/>
    </location>
</feature>